<feature type="domain" description="AIG1-type G" evidence="5">
    <location>
        <begin position="301"/>
        <end position="504"/>
    </location>
</feature>
<name>A0AAW1P3R2_9CHLO</name>
<evidence type="ECO:0000256" key="1">
    <source>
        <dbReference type="ARBA" id="ARBA00008535"/>
    </source>
</evidence>
<dbReference type="Gene3D" id="3.40.50.300">
    <property type="entry name" value="P-loop containing nucleotide triphosphate hydrolases"/>
    <property type="match status" value="1"/>
</dbReference>
<dbReference type="PANTHER" id="PTHR10903">
    <property type="entry name" value="GTPASE, IMAP FAMILY MEMBER-RELATED"/>
    <property type="match status" value="1"/>
</dbReference>
<dbReference type="InterPro" id="IPR006703">
    <property type="entry name" value="G_AIG1"/>
</dbReference>
<feature type="region of interest" description="Disordered" evidence="4">
    <location>
        <begin position="129"/>
        <end position="154"/>
    </location>
</feature>
<keyword evidence="3" id="KW-0342">GTP-binding</keyword>
<dbReference type="Proteomes" id="UP001489004">
    <property type="component" value="Unassembled WGS sequence"/>
</dbReference>
<accession>A0AAW1P3R2</accession>
<comment type="similarity">
    <text evidence="1">Belongs to the TRAFAC class TrmE-Era-EngA-EngB-Septin-like GTPase superfamily. AIG1/Toc34/Toc159-like paraseptin GTPase family. IAN subfamily.</text>
</comment>
<keyword evidence="2" id="KW-0547">Nucleotide-binding</keyword>
<evidence type="ECO:0000256" key="3">
    <source>
        <dbReference type="ARBA" id="ARBA00023134"/>
    </source>
</evidence>
<dbReference type="PANTHER" id="PTHR10903:SF184">
    <property type="entry name" value="GTP-BINDING PROTEIN A"/>
    <property type="match status" value="1"/>
</dbReference>
<dbReference type="GO" id="GO:0005525">
    <property type="term" value="F:GTP binding"/>
    <property type="evidence" value="ECO:0007669"/>
    <property type="project" value="UniProtKB-KW"/>
</dbReference>
<comment type="caution">
    <text evidence="6">The sequence shown here is derived from an EMBL/GenBank/DDBJ whole genome shotgun (WGS) entry which is preliminary data.</text>
</comment>
<evidence type="ECO:0000256" key="4">
    <source>
        <dbReference type="SAM" id="MobiDB-lite"/>
    </source>
</evidence>
<evidence type="ECO:0000256" key="2">
    <source>
        <dbReference type="ARBA" id="ARBA00022741"/>
    </source>
</evidence>
<protein>
    <recommendedName>
        <fullName evidence="5">AIG1-type G domain-containing protein</fullName>
    </recommendedName>
</protein>
<reference evidence="6 7" key="1">
    <citation type="journal article" date="2024" name="Nat. Commun.">
        <title>Phylogenomics reveals the evolutionary origins of lichenization in chlorophyte algae.</title>
        <authorList>
            <person name="Puginier C."/>
            <person name="Libourel C."/>
            <person name="Otte J."/>
            <person name="Skaloud P."/>
            <person name="Haon M."/>
            <person name="Grisel S."/>
            <person name="Petersen M."/>
            <person name="Berrin J.G."/>
            <person name="Delaux P.M."/>
            <person name="Dal Grande F."/>
            <person name="Keller J."/>
        </authorList>
    </citation>
    <scope>NUCLEOTIDE SEQUENCE [LARGE SCALE GENOMIC DNA]</scope>
    <source>
        <strain evidence="6 7">SAG 2043</strain>
    </source>
</reference>
<dbReference type="Pfam" id="PF04548">
    <property type="entry name" value="AIG1"/>
    <property type="match status" value="1"/>
</dbReference>
<dbReference type="InterPro" id="IPR027417">
    <property type="entry name" value="P-loop_NTPase"/>
</dbReference>
<evidence type="ECO:0000259" key="5">
    <source>
        <dbReference type="PROSITE" id="PS51720"/>
    </source>
</evidence>
<feature type="region of interest" description="Disordered" evidence="4">
    <location>
        <begin position="499"/>
        <end position="518"/>
    </location>
</feature>
<feature type="region of interest" description="Disordered" evidence="4">
    <location>
        <begin position="251"/>
        <end position="275"/>
    </location>
</feature>
<dbReference type="PROSITE" id="PS51720">
    <property type="entry name" value="G_AIG1"/>
    <property type="match status" value="1"/>
</dbReference>
<organism evidence="6 7">
    <name type="scientific">[Myrmecia] bisecta</name>
    <dbReference type="NCBI Taxonomy" id="41462"/>
    <lineage>
        <taxon>Eukaryota</taxon>
        <taxon>Viridiplantae</taxon>
        <taxon>Chlorophyta</taxon>
        <taxon>core chlorophytes</taxon>
        <taxon>Trebouxiophyceae</taxon>
        <taxon>Trebouxiales</taxon>
        <taxon>Trebouxiaceae</taxon>
        <taxon>Myrmecia</taxon>
    </lineage>
</organism>
<dbReference type="FunFam" id="3.40.50.300:FF:000840">
    <property type="entry name" value="Immune-associated nucleotide-binding protein 9"/>
    <property type="match status" value="1"/>
</dbReference>
<keyword evidence="7" id="KW-1185">Reference proteome</keyword>
<dbReference type="EMBL" id="JALJOR010000023">
    <property type="protein sequence ID" value="KAK9803180.1"/>
    <property type="molecule type" value="Genomic_DNA"/>
</dbReference>
<gene>
    <name evidence="6" type="ORF">WJX72_011200</name>
</gene>
<proteinExistence type="inferred from homology"/>
<dbReference type="InterPro" id="IPR045058">
    <property type="entry name" value="GIMA/IAN/Toc"/>
</dbReference>
<sequence>MGCKRLEAEARRLSSSMAQIQGDLADWEMLGRTGSEPGTPVRSQHPISAFEDSLQLTLDQPHASDSMVLDPLSVAQMMQDASGSTVFAVDKASSPPFTMELNEAPESAALQLFGGITSPLRTTCTTIASEDPVVTEPAGESDSQASESDIEIDDDASMPLALSRSASTGSNMSAFSEFNIEPPPQQQQEALGEEAEQQLGGSFTFTARAHDASDADASLPALPQVRVQLLASDMGQHVAARLLCTDGAADADEAGDGDSPRKQAQKVQPGDITSGLSVKAPAAADMEGVAPAVPAMPAARDDSLVLVLLGKTGNGKSSTGNTILSSSAFKARRSIASVTTAAQVETGFRNGRRITVIDTPGLFDTCSSPAKVAEEVSAAMTLAGGAVHAFLLVLSATCKFTAEERACIACLRERFGDALWDHCIAVFTHGDELEQDDTQLEDYLMDAPADLQAVLDRLEGRTAVINNRAASRAFQVDDLLARVDCLLARNAGRTFTGRPVTPRKHLAGAGGQAMDSDDDSLDAELRKHLHEGAITLDESEVAELLARYEHSEAARRDLERQIREANKWGRGAIVACTVGGLLCWKVLTQLTSKGGQAGGEVRPITLPIRGQLTWSFEPLGLGTQMQQICLQPSPALERLTAAAAQ</sequence>
<evidence type="ECO:0000313" key="6">
    <source>
        <dbReference type="EMBL" id="KAK9803180.1"/>
    </source>
</evidence>
<dbReference type="AlphaFoldDB" id="A0AAW1P3R2"/>
<dbReference type="SUPFAM" id="SSF52540">
    <property type="entry name" value="P-loop containing nucleoside triphosphate hydrolases"/>
    <property type="match status" value="1"/>
</dbReference>
<evidence type="ECO:0000313" key="7">
    <source>
        <dbReference type="Proteomes" id="UP001489004"/>
    </source>
</evidence>
<feature type="region of interest" description="Disordered" evidence="4">
    <location>
        <begin position="174"/>
        <end position="196"/>
    </location>
</feature>